<keyword evidence="3" id="KW-1185">Reference proteome</keyword>
<evidence type="ECO:0000259" key="1">
    <source>
        <dbReference type="Pfam" id="PF06817"/>
    </source>
</evidence>
<dbReference type="AlphaFoldDB" id="A0A7L2RDM1"/>
<evidence type="ECO:0000313" key="3">
    <source>
        <dbReference type="Proteomes" id="UP000560066"/>
    </source>
</evidence>
<dbReference type="Proteomes" id="UP000560066">
    <property type="component" value="Unassembled WGS sequence"/>
</dbReference>
<dbReference type="Gene3D" id="3.30.70.270">
    <property type="match status" value="1"/>
</dbReference>
<feature type="non-terminal residue" evidence="2">
    <location>
        <position position="1"/>
    </location>
</feature>
<dbReference type="OrthoDB" id="9319918at2759"/>
<evidence type="ECO:0000313" key="2">
    <source>
        <dbReference type="EMBL" id="NXS06323.1"/>
    </source>
</evidence>
<reference evidence="2 3" key="1">
    <citation type="submission" date="2019-09" db="EMBL/GenBank/DDBJ databases">
        <title>Bird 10,000 Genomes (B10K) Project - Family phase.</title>
        <authorList>
            <person name="Zhang G."/>
        </authorList>
    </citation>
    <scope>NUCLEOTIDE SEQUENCE [LARGE SCALE GENOMIC DNA]</scope>
    <source>
        <strain evidence="2">B10K-DU-002-79</strain>
    </source>
</reference>
<dbReference type="EMBL" id="VYZS01001961">
    <property type="protein sequence ID" value="NXS06323.1"/>
    <property type="molecule type" value="Genomic_DNA"/>
</dbReference>
<accession>A0A7L2RDM1</accession>
<organism evidence="2 3">
    <name type="scientific">Neodrepanis coruscans</name>
    <name type="common">wattled asity</name>
    <dbReference type="NCBI Taxonomy" id="254563"/>
    <lineage>
        <taxon>Eukaryota</taxon>
        <taxon>Metazoa</taxon>
        <taxon>Chordata</taxon>
        <taxon>Craniata</taxon>
        <taxon>Vertebrata</taxon>
        <taxon>Euteleostomi</taxon>
        <taxon>Archelosauria</taxon>
        <taxon>Archosauria</taxon>
        <taxon>Dinosauria</taxon>
        <taxon>Saurischia</taxon>
        <taxon>Theropoda</taxon>
        <taxon>Coelurosauria</taxon>
        <taxon>Aves</taxon>
        <taxon>Neognathae</taxon>
        <taxon>Neoaves</taxon>
        <taxon>Telluraves</taxon>
        <taxon>Australaves</taxon>
        <taxon>Passeriformes</taxon>
        <taxon>Philepittidae</taxon>
        <taxon>Neodrepanis</taxon>
    </lineage>
</organism>
<sequence>KTQSLKLKIPERLTLNDLQKLLGAVNCLRPILGITMEELHSLFEVLKGDPALTGS</sequence>
<dbReference type="InterPro" id="IPR010661">
    <property type="entry name" value="RVT_thumb"/>
</dbReference>
<feature type="non-terminal residue" evidence="2">
    <location>
        <position position="55"/>
    </location>
</feature>
<dbReference type="GO" id="GO:0003964">
    <property type="term" value="F:RNA-directed DNA polymerase activity"/>
    <property type="evidence" value="ECO:0007669"/>
    <property type="project" value="InterPro"/>
</dbReference>
<proteinExistence type="predicted"/>
<dbReference type="InterPro" id="IPR043502">
    <property type="entry name" value="DNA/RNA_pol_sf"/>
</dbReference>
<protein>
    <submittedName>
        <fullName evidence="2">POK7 protein</fullName>
    </submittedName>
</protein>
<name>A0A7L2RDM1_9PASS</name>
<dbReference type="Pfam" id="PF06817">
    <property type="entry name" value="RVT_thumb"/>
    <property type="match status" value="1"/>
</dbReference>
<feature type="domain" description="Reverse transcriptase thumb" evidence="1">
    <location>
        <begin position="3"/>
        <end position="53"/>
    </location>
</feature>
<comment type="caution">
    <text evidence="2">The sequence shown here is derived from an EMBL/GenBank/DDBJ whole genome shotgun (WGS) entry which is preliminary data.</text>
</comment>
<gene>
    <name evidence="2" type="primary">Ervk7_0</name>
    <name evidence="2" type="ORF">NEOCOR_R09811</name>
</gene>
<dbReference type="SUPFAM" id="SSF56672">
    <property type="entry name" value="DNA/RNA polymerases"/>
    <property type="match status" value="1"/>
</dbReference>
<dbReference type="InterPro" id="IPR043128">
    <property type="entry name" value="Rev_trsase/Diguanyl_cyclase"/>
</dbReference>